<accession>D7CML6</accession>
<keyword evidence="1" id="KW-0812">Transmembrane</keyword>
<dbReference type="Pfam" id="PF05137">
    <property type="entry name" value="PilN"/>
    <property type="match status" value="1"/>
</dbReference>
<evidence type="ECO:0000313" key="3">
    <source>
        <dbReference type="Proteomes" id="UP000000378"/>
    </source>
</evidence>
<evidence type="ECO:0000313" key="2">
    <source>
        <dbReference type="EMBL" id="ADI01951.1"/>
    </source>
</evidence>
<dbReference type="InterPro" id="IPR007813">
    <property type="entry name" value="PilN"/>
</dbReference>
<feature type="transmembrane region" description="Helical" evidence="1">
    <location>
        <begin position="31"/>
        <end position="51"/>
    </location>
</feature>
<dbReference type="EMBL" id="CP002048">
    <property type="protein sequence ID" value="ADI01951.1"/>
    <property type="molecule type" value="Genomic_DNA"/>
</dbReference>
<dbReference type="Proteomes" id="UP000000378">
    <property type="component" value="Chromosome"/>
</dbReference>
<keyword evidence="1" id="KW-0472">Membrane</keyword>
<dbReference type="AlphaFoldDB" id="D7CML6"/>
<reference evidence="3" key="1">
    <citation type="journal article" date="2010" name="Stand. Genomic Sci.">
        <title>Complete genome sequence of Syntrophothermus lipocalidus type strain (TGB-C1T).</title>
        <authorList>
            <consortium name="US DOE Joint Genome Institute (JGI-PGF)"/>
            <person name="Djao O."/>
            <person name="Zhang X."/>
            <person name="Lucas S."/>
            <person name="Lapidus A."/>
            <person name="Glavina Del Rio T."/>
            <person name="Nolan M."/>
            <person name="Tice H."/>
            <person name="Cheng J."/>
            <person name="Han C."/>
            <person name="Tapia R."/>
            <person name="Goodwin L."/>
            <person name="Pitluck S."/>
            <person name="Liolios K."/>
            <person name="Ivanova N."/>
            <person name="Mavromatis K."/>
            <person name="Mikhailova N."/>
            <person name="Ovchinnikova G."/>
            <person name="Pati A."/>
            <person name="Brambilla E."/>
            <person name="Chen A."/>
            <person name="Palaniappan K."/>
            <person name="Land M."/>
            <person name="Hauser L."/>
            <person name="Chang Y."/>
            <person name="Jeffries C."/>
            <person name="Rohde M."/>
            <person name="Sikorski J."/>
            <person name="Spring S."/>
            <person name="Goker M."/>
            <person name="Detter J."/>
            <person name="Woyke T."/>
            <person name="Bristow J."/>
            <person name="Eisen J."/>
            <person name="Markowitz V."/>
            <person name="Hugenholtz P."/>
            <person name="Kyrpides N."/>
            <person name="Klenk H."/>
        </authorList>
    </citation>
    <scope>NUCLEOTIDE SEQUENCE [LARGE SCALE GENOMIC DNA]</scope>
    <source>
        <strain evidence="3">DSM 12680 / TGB-C1</strain>
    </source>
</reference>
<proteinExistence type="predicted"/>
<evidence type="ECO:0000256" key="1">
    <source>
        <dbReference type="SAM" id="Phobius"/>
    </source>
</evidence>
<organism evidence="2 3">
    <name type="scientific">Syntrophothermus lipocalidus (strain DSM 12680 / TGB-C1)</name>
    <dbReference type="NCBI Taxonomy" id="643648"/>
    <lineage>
        <taxon>Bacteria</taxon>
        <taxon>Bacillati</taxon>
        <taxon>Bacillota</taxon>
        <taxon>Clostridia</taxon>
        <taxon>Eubacteriales</taxon>
        <taxon>Syntrophomonadaceae</taxon>
        <taxon>Syntrophothermus</taxon>
    </lineage>
</organism>
<dbReference type="STRING" id="643648.Slip_1178"/>
<sequence length="189" mass="21053">MATRVVAKDVNFLPQAVLLERDKKRRLTQRLKTAVVAGLLAGIAFSLPLYVEARERYQLELLTARYRELEKGRPYREELVAKEKQYFREKAVVEKLKKENISVVAIIDAIYDALPPGLWVTDIEVEAGRAVRLKCEATSTLAAARFMAGLDSLGLFDRIETNEVPLGSGVAQVEFYLSLKAGGGSSPRN</sequence>
<dbReference type="HOGENOM" id="CLU_1433831_0_0_9"/>
<keyword evidence="3" id="KW-1185">Reference proteome</keyword>
<reference evidence="2 3" key="2">
    <citation type="journal article" date="2010" name="Stand. Genomic Sci.">
        <title>Complete genome sequence of Syntrophothermus lipocalidus type strain (TGB-C1).</title>
        <authorList>
            <person name="Djao O.D."/>
            <person name="Zhang X."/>
            <person name="Lucas S."/>
            <person name="Lapidus A."/>
            <person name="Del Rio T.G."/>
            <person name="Nolan M."/>
            <person name="Tice H."/>
            <person name="Cheng J.F."/>
            <person name="Han C."/>
            <person name="Tapia R."/>
            <person name="Goodwin L."/>
            <person name="Pitluck S."/>
            <person name="Liolios K."/>
            <person name="Ivanova N."/>
            <person name="Mavromatis K."/>
            <person name="Mikhailova N."/>
            <person name="Ovchinnikova G."/>
            <person name="Pati A."/>
            <person name="Brambilla E."/>
            <person name="Chen A."/>
            <person name="Palaniappan K."/>
            <person name="Land M."/>
            <person name="Hauser L."/>
            <person name="Chang Y.J."/>
            <person name="Jeffries C.D."/>
            <person name="Rohde M."/>
            <person name="Sikorski J."/>
            <person name="Spring S."/>
            <person name="Goker M."/>
            <person name="Detter J.C."/>
            <person name="Woyke T."/>
            <person name="Bristow J."/>
            <person name="Eisen J.A."/>
            <person name="Markowitz V."/>
            <person name="Hugenholtz P."/>
            <person name="Kyrpides N.C."/>
            <person name="Klenk H.P."/>
        </authorList>
    </citation>
    <scope>NUCLEOTIDE SEQUENCE [LARGE SCALE GENOMIC DNA]</scope>
    <source>
        <strain evidence="3">DSM 12680 / TGB-C1</strain>
    </source>
</reference>
<dbReference type="PANTHER" id="PTHR40278">
    <property type="entry name" value="DNA UTILIZATION PROTEIN HOFN"/>
    <property type="match status" value="1"/>
</dbReference>
<dbReference type="KEGG" id="slp:Slip_1178"/>
<keyword evidence="1" id="KW-1133">Transmembrane helix</keyword>
<name>D7CML6_SYNLT</name>
<dbReference type="eggNOG" id="COG3166">
    <property type="taxonomic scope" value="Bacteria"/>
</dbReference>
<dbReference type="InterPro" id="IPR052534">
    <property type="entry name" value="Extracell_DNA_Util/SecSys_Comp"/>
</dbReference>
<dbReference type="RefSeq" id="WP_013175353.1">
    <property type="nucleotide sequence ID" value="NC_014220.1"/>
</dbReference>
<protein>
    <submittedName>
        <fullName evidence="2">Fimbrial assembly family protein</fullName>
    </submittedName>
</protein>
<gene>
    <name evidence="2" type="ordered locus">Slip_1178</name>
</gene>
<dbReference type="PANTHER" id="PTHR40278:SF1">
    <property type="entry name" value="DNA UTILIZATION PROTEIN HOFN"/>
    <property type="match status" value="1"/>
</dbReference>